<dbReference type="EMBL" id="JANEYG010000039">
    <property type="protein sequence ID" value="KAJ8916865.1"/>
    <property type="molecule type" value="Genomic_DNA"/>
</dbReference>
<feature type="compositionally biased region" description="Basic and acidic residues" evidence="1">
    <location>
        <begin position="640"/>
        <end position="673"/>
    </location>
</feature>
<feature type="region of interest" description="Disordered" evidence="1">
    <location>
        <begin position="319"/>
        <end position="428"/>
    </location>
</feature>
<feature type="compositionally biased region" description="Basic residues" evidence="1">
    <location>
        <begin position="625"/>
        <end position="639"/>
    </location>
</feature>
<name>A0AAV8VSJ4_9CUCU</name>
<evidence type="ECO:0000313" key="2">
    <source>
        <dbReference type="EMBL" id="KAJ8916865.1"/>
    </source>
</evidence>
<feature type="compositionally biased region" description="Basic and acidic residues" evidence="1">
    <location>
        <begin position="1075"/>
        <end position="1096"/>
    </location>
</feature>
<feature type="compositionally biased region" description="Polar residues" evidence="1">
    <location>
        <begin position="1403"/>
        <end position="1413"/>
    </location>
</feature>
<feature type="region of interest" description="Disordered" evidence="1">
    <location>
        <begin position="975"/>
        <end position="1020"/>
    </location>
</feature>
<feature type="compositionally biased region" description="Basic residues" evidence="1">
    <location>
        <begin position="595"/>
        <end position="614"/>
    </location>
</feature>
<feature type="compositionally biased region" description="Polar residues" evidence="1">
    <location>
        <begin position="320"/>
        <end position="331"/>
    </location>
</feature>
<keyword evidence="3" id="KW-1185">Reference proteome</keyword>
<feature type="compositionally biased region" description="Basic and acidic residues" evidence="1">
    <location>
        <begin position="979"/>
        <end position="989"/>
    </location>
</feature>
<feature type="region of interest" description="Disordered" evidence="1">
    <location>
        <begin position="544"/>
        <end position="714"/>
    </location>
</feature>
<feature type="compositionally biased region" description="Low complexity" evidence="1">
    <location>
        <begin position="1311"/>
        <end position="1324"/>
    </location>
</feature>
<proteinExistence type="predicted"/>
<gene>
    <name evidence="2" type="ORF">NQ315_005872</name>
</gene>
<feature type="compositionally biased region" description="Basic and acidic residues" evidence="1">
    <location>
        <begin position="1128"/>
        <end position="1144"/>
    </location>
</feature>
<accession>A0AAV8VSJ4</accession>
<feature type="compositionally biased region" description="Basic and acidic residues" evidence="1">
    <location>
        <begin position="419"/>
        <end position="428"/>
    </location>
</feature>
<comment type="caution">
    <text evidence="2">The sequence shown here is derived from an EMBL/GenBank/DDBJ whole genome shotgun (WGS) entry which is preliminary data.</text>
</comment>
<evidence type="ECO:0000313" key="3">
    <source>
        <dbReference type="Proteomes" id="UP001159042"/>
    </source>
</evidence>
<sequence length="1421" mass="161848">MEPCAPGTEDDPPIMYSTLNKQATEQERLLKQKAILRNGQYENVFELSYVNGAEHWFCNACRCPVMGRVYQHEIGKRHTQNLAGNRHLDQPRKDEPEEAPITIDIAPGEPVPPGFEGEVGRVAQIQERLDGFKVGPLVALEYLLELQDYDPTKEPVYLCILCDKRGDPRTVLTHLASYNHISQYLQKHFPTCYRALAPYMTKQYKRNWQTTLQKVAEAIEKKFGRLKPYPIEKDKFEKERMHYLQIVSKGKHFSEHSGWTFEELIVHDELTKTYEEDKSYESSASTNWGGSTYIERPFKKRSPSPPVVACPTKKVKANVQAPNPQLSAFTQGGQGVGKSTAPVAAQARRRSLSSVSSISSSDLSDGESKKEKIITRSPKRRSPSPRGRQLPYHRSPSPRRRSPPRKRYDMPWQSPSYQKQKDEFAEKKLTEKEKERIRKIEEFRKLARAIENDMHKTLKLHEKNPEKHPQYNEEWKKFWNKRYKELQSQGVDVSNYDFKPEWIEFWNKRMIEIHSDELRNKKDALRKRLGLPEEINPIKFRIGVVPPKTLPNDNKPNLPMAAQPDQDNEVIVIDDKEDDSRNNSPWEKDVSSKSNVRRKQSTSPHPHKKTPRRSLSKERSLRSPGRMRSKSRERRRSRSRERYSIKSRSRERSHSRETQKIRDYKSPSRELSKSRSYRRSLSRERKSPLSIERSREKHRASSRERIRDRSRERRDVERIEYRESSYERDLRGKERIRTVADLPWEREKVYRPVPHFEDYYKPPPIMREATRKPVIISDIPGMPIIMPEDDDDGEVNIVDVLRILTALEERLGSLGPKVIDLLAQALALEKKEANSSETLLDNDINCVLFETVKEKLKGQLQAGLVDMVQERAFKKAIKKTASLIHLAGQRKRQRERMMPKVTPVPGVGTVDKAAIAKQIATALIMQGKTDVTQAELEQLINAVVGMAEASKNSDKPMTTATFLQQLAGGNISLLGSNQQKEEKIKDKRMPSSSRTSDVVELEKLTEPLTPSPGKSSVSNMENLSDLDLQTLLQNFKDLSTDEQHNLINYLKKLEIQEPERVERLRKFVNLDPNSKVKENENESSLENKDKTADGKRSPFSNRHGNVNPASDDLVKIESDEEDLGDEPEEKKVEEGDKSTNKVHLDSEDEEYTFEDVVKAVSKNVKDKELEDNMKIVEESMKFETNKKSEVDLSDAKALISNLMSSFSKGNSNSIDLLGLGTSSSSLISNIPTSTADFAKTLSNINVANLASIVSNVKRLTPVETKEKSFNFEPPSPIRRFDIGGAPRGPVGTSAGFDSLGPLGGPGGLGPFAGLSGNLRPPGSQPFGGPGFSRDARGPLIPPRDLRPPGVSVGLRDRPLYARNNPVPFGSSYGNFRDDFPPLEPNSQYPRPGILDQRGRMDNNSRFGPVQNNRPGGDNYRW</sequence>
<feature type="compositionally biased region" description="Polar residues" evidence="1">
    <location>
        <begin position="1098"/>
        <end position="1108"/>
    </location>
</feature>
<feature type="compositionally biased region" description="Basic and acidic residues" evidence="1">
    <location>
        <begin position="681"/>
        <end position="714"/>
    </location>
</feature>
<feature type="region of interest" description="Disordered" evidence="1">
    <location>
        <begin position="1075"/>
        <end position="1144"/>
    </location>
</feature>
<feature type="region of interest" description="Disordered" evidence="1">
    <location>
        <begin position="1307"/>
        <end position="1421"/>
    </location>
</feature>
<feature type="compositionally biased region" description="Acidic residues" evidence="1">
    <location>
        <begin position="1118"/>
        <end position="1127"/>
    </location>
</feature>
<reference evidence="2 3" key="1">
    <citation type="journal article" date="2023" name="Insect Mol. Biol.">
        <title>Genome sequencing provides insights into the evolution of gene families encoding plant cell wall-degrading enzymes in longhorned beetles.</title>
        <authorList>
            <person name="Shin N.R."/>
            <person name="Okamura Y."/>
            <person name="Kirsch R."/>
            <person name="Pauchet Y."/>
        </authorList>
    </citation>
    <scope>NUCLEOTIDE SEQUENCE [LARGE SCALE GENOMIC DNA]</scope>
    <source>
        <strain evidence="2">EAD_L_NR</strain>
    </source>
</reference>
<feature type="compositionally biased region" description="Basic and acidic residues" evidence="1">
    <location>
        <begin position="578"/>
        <end position="591"/>
    </location>
</feature>
<protein>
    <submittedName>
        <fullName evidence="2">Uncharacterized protein</fullName>
    </submittedName>
</protein>
<feature type="compositionally biased region" description="Low complexity" evidence="1">
    <location>
        <begin position="352"/>
        <end position="363"/>
    </location>
</feature>
<feature type="compositionally biased region" description="Basic residues" evidence="1">
    <location>
        <begin position="396"/>
        <end position="405"/>
    </location>
</feature>
<organism evidence="2 3">
    <name type="scientific">Exocentrus adspersus</name>
    <dbReference type="NCBI Taxonomy" id="1586481"/>
    <lineage>
        <taxon>Eukaryota</taxon>
        <taxon>Metazoa</taxon>
        <taxon>Ecdysozoa</taxon>
        <taxon>Arthropoda</taxon>
        <taxon>Hexapoda</taxon>
        <taxon>Insecta</taxon>
        <taxon>Pterygota</taxon>
        <taxon>Neoptera</taxon>
        <taxon>Endopterygota</taxon>
        <taxon>Coleoptera</taxon>
        <taxon>Polyphaga</taxon>
        <taxon>Cucujiformia</taxon>
        <taxon>Chrysomeloidea</taxon>
        <taxon>Cerambycidae</taxon>
        <taxon>Lamiinae</taxon>
        <taxon>Acanthocinini</taxon>
        <taxon>Exocentrus</taxon>
    </lineage>
</organism>
<dbReference type="Proteomes" id="UP001159042">
    <property type="component" value="Unassembled WGS sequence"/>
</dbReference>
<evidence type="ECO:0000256" key="1">
    <source>
        <dbReference type="SAM" id="MobiDB-lite"/>
    </source>
</evidence>